<dbReference type="Proteomes" id="UP000657421">
    <property type="component" value="Unassembled WGS sequence"/>
</dbReference>
<feature type="transmembrane region" description="Helical" evidence="1">
    <location>
        <begin position="257"/>
        <end position="279"/>
    </location>
</feature>
<sequence>MTYTWYQLFWFFLIYSFIGWCGEVAVSVIKQHKFVNRGFITGPLCPIYGLGAFAFAIFLPDLKDDWVFLFLGAMILASFIEYITGKCLTAITGKMWWDYSRFHYNLNGIISLPTSLLWGTCGVFAIKMGNGLLIRLLHLIPKPIGWICVWILLGLLAADYLGSFAAILGLRKNEQIDSIREELSKTSRLLENALTRQIQKRMMKAFPEAREKDISVFGAGCGIYKLFMIFMIASFLGDITETIFMLATTGKLVCRSSVVYGQFSIVWGLACALATIFLYQFREKSDRYVFLWGTVLGGAYEYVCSVFTEVVFGAVFWNYSKLPFNLGGRINLLFCFFWGIASVVWIKGIYPRLSDLIDRIPRKAGHICAWLLAVFMIVNMIISSAAVIRYTARNCDPSAADIENPVVKMIDEHFPDERMAKRYPYMRFRR</sequence>
<feature type="transmembrane region" description="Helical" evidence="1">
    <location>
        <begin position="6"/>
        <end position="26"/>
    </location>
</feature>
<feature type="transmembrane region" description="Helical" evidence="1">
    <location>
        <begin position="146"/>
        <end position="170"/>
    </location>
</feature>
<accession>A0ABR7N7T3</accession>
<feature type="transmembrane region" description="Helical" evidence="1">
    <location>
        <begin position="329"/>
        <end position="346"/>
    </location>
</feature>
<reference evidence="2 3" key="1">
    <citation type="submission" date="2020-08" db="EMBL/GenBank/DDBJ databases">
        <title>Genome public.</title>
        <authorList>
            <person name="Liu C."/>
            <person name="Sun Q."/>
        </authorList>
    </citation>
    <scope>NUCLEOTIDE SEQUENCE [LARGE SCALE GENOMIC DNA]</scope>
    <source>
        <strain evidence="2 3">NSJ-46</strain>
    </source>
</reference>
<comment type="caution">
    <text evidence="2">The sequence shown here is derived from an EMBL/GenBank/DDBJ whole genome shotgun (WGS) entry which is preliminary data.</text>
</comment>
<feature type="transmembrane region" description="Helical" evidence="1">
    <location>
        <begin position="104"/>
        <end position="126"/>
    </location>
</feature>
<dbReference type="RefSeq" id="WP_249306881.1">
    <property type="nucleotide sequence ID" value="NZ_JACRSZ010000001.1"/>
</dbReference>
<keyword evidence="3" id="KW-1185">Reference proteome</keyword>
<feature type="transmembrane region" description="Helical" evidence="1">
    <location>
        <begin position="38"/>
        <end position="60"/>
    </location>
</feature>
<feature type="transmembrane region" description="Helical" evidence="1">
    <location>
        <begin position="66"/>
        <end position="83"/>
    </location>
</feature>
<protein>
    <submittedName>
        <fullName evidence="2">ABC transporter permease</fullName>
    </submittedName>
</protein>
<name>A0ABR7N7T3_9FIRM</name>
<feature type="transmembrane region" description="Helical" evidence="1">
    <location>
        <begin position="367"/>
        <end position="388"/>
    </location>
</feature>
<dbReference type="EMBL" id="JACRSZ010000001">
    <property type="protein sequence ID" value="MBC8571887.1"/>
    <property type="molecule type" value="Genomic_DNA"/>
</dbReference>
<keyword evidence="1" id="KW-0472">Membrane</keyword>
<feature type="transmembrane region" description="Helical" evidence="1">
    <location>
        <begin position="214"/>
        <end position="237"/>
    </location>
</feature>
<dbReference type="Pfam" id="PF06541">
    <property type="entry name" value="ABC_trans_CmpB"/>
    <property type="match status" value="2"/>
</dbReference>
<proteinExistence type="predicted"/>
<evidence type="ECO:0000313" key="3">
    <source>
        <dbReference type="Proteomes" id="UP000657421"/>
    </source>
</evidence>
<keyword evidence="1" id="KW-0812">Transmembrane</keyword>
<dbReference type="InterPro" id="IPR010540">
    <property type="entry name" value="CmpB_TMEM229"/>
</dbReference>
<feature type="transmembrane region" description="Helical" evidence="1">
    <location>
        <begin position="291"/>
        <end position="317"/>
    </location>
</feature>
<evidence type="ECO:0000313" key="2">
    <source>
        <dbReference type="EMBL" id="MBC8571887.1"/>
    </source>
</evidence>
<organism evidence="2 3">
    <name type="scientific">Jingyaoa shaoxingensis</name>
    <dbReference type="NCBI Taxonomy" id="2763671"/>
    <lineage>
        <taxon>Bacteria</taxon>
        <taxon>Bacillati</taxon>
        <taxon>Bacillota</taxon>
        <taxon>Clostridia</taxon>
        <taxon>Lachnospirales</taxon>
        <taxon>Lachnospiraceae</taxon>
        <taxon>Jingyaoa</taxon>
    </lineage>
</organism>
<evidence type="ECO:0000256" key="1">
    <source>
        <dbReference type="SAM" id="Phobius"/>
    </source>
</evidence>
<gene>
    <name evidence="2" type="ORF">H8716_02120</name>
</gene>
<keyword evidence="1" id="KW-1133">Transmembrane helix</keyword>